<dbReference type="InterPro" id="IPR013825">
    <property type="entry name" value="Topo_IA_cen_sub2"/>
</dbReference>
<evidence type="ECO:0000256" key="1">
    <source>
        <dbReference type="SAM" id="MobiDB-lite"/>
    </source>
</evidence>
<evidence type="ECO:0000313" key="2">
    <source>
        <dbReference type="EMBL" id="SFC14644.1"/>
    </source>
</evidence>
<accession>A0A1I1GSL6</accession>
<gene>
    <name evidence="2" type="ORF">SAMN02910406_01220</name>
</gene>
<name>A0A1I1GSL6_RUMAL</name>
<dbReference type="InterPro" id="IPR013824">
    <property type="entry name" value="Topo_IA_cen_sub1"/>
</dbReference>
<dbReference type="AlphaFoldDB" id="A0A1I1GSL6"/>
<dbReference type="Gene3D" id="1.10.460.10">
    <property type="entry name" value="Topoisomerase I, domain 2"/>
    <property type="match status" value="1"/>
</dbReference>
<evidence type="ECO:0000313" key="3">
    <source>
        <dbReference type="Proteomes" id="UP000182192"/>
    </source>
</evidence>
<dbReference type="GO" id="GO:0016853">
    <property type="term" value="F:isomerase activity"/>
    <property type="evidence" value="ECO:0007669"/>
    <property type="project" value="UniProtKB-KW"/>
</dbReference>
<keyword evidence="2" id="KW-0413">Isomerase</keyword>
<protein>
    <submittedName>
        <fullName evidence="2">DNA topoisomerase</fullName>
    </submittedName>
</protein>
<dbReference type="SUPFAM" id="SSF56712">
    <property type="entry name" value="Prokaryotic type I DNA topoisomerase"/>
    <property type="match status" value="1"/>
</dbReference>
<feature type="region of interest" description="Disordered" evidence="1">
    <location>
        <begin position="1"/>
        <end position="41"/>
    </location>
</feature>
<organism evidence="2 3">
    <name type="scientific">Ruminococcus albus</name>
    <dbReference type="NCBI Taxonomy" id="1264"/>
    <lineage>
        <taxon>Bacteria</taxon>
        <taxon>Bacillati</taxon>
        <taxon>Bacillota</taxon>
        <taxon>Clostridia</taxon>
        <taxon>Eubacteriales</taxon>
        <taxon>Oscillospiraceae</taxon>
        <taxon>Ruminococcus</taxon>
    </lineage>
</organism>
<dbReference type="EMBL" id="FOKQ01000008">
    <property type="protein sequence ID" value="SFC14644.1"/>
    <property type="molecule type" value="Genomic_DNA"/>
</dbReference>
<dbReference type="Proteomes" id="UP000182192">
    <property type="component" value="Unassembled WGS sequence"/>
</dbReference>
<dbReference type="Gene3D" id="2.70.20.10">
    <property type="entry name" value="Topoisomerase I, domain 3"/>
    <property type="match status" value="1"/>
</dbReference>
<sequence length="120" mass="13508">MFTDGTHEFKIKGDTPLTPSFRRYEPKKSDENDDDSKTLPSFSQGELVSFTWVIDNKMTKAPPRYTIDSLNAYLKAPFAKSSSAQDNDDSPADDSELYEAVKKAWRLAPLQRGQDLSLNA</sequence>
<proteinExistence type="predicted"/>
<feature type="compositionally biased region" description="Basic and acidic residues" evidence="1">
    <location>
        <begin position="1"/>
        <end position="13"/>
    </location>
</feature>
<reference evidence="2 3" key="1">
    <citation type="submission" date="2016-10" db="EMBL/GenBank/DDBJ databases">
        <authorList>
            <person name="de Groot N.N."/>
        </authorList>
    </citation>
    <scope>NUCLEOTIDE SEQUENCE [LARGE SCALE GENOMIC DNA]</scope>
    <source>
        <strain evidence="2 3">AR67</strain>
    </source>
</reference>
<dbReference type="InterPro" id="IPR023405">
    <property type="entry name" value="Topo_IA_core_domain"/>
</dbReference>